<dbReference type="RefSeq" id="YP_009832553.1">
    <property type="nucleotide sequence ID" value="NC_048656.1"/>
</dbReference>
<evidence type="ECO:0000313" key="2">
    <source>
        <dbReference type="EMBL" id="ARB12550.1"/>
    </source>
</evidence>
<feature type="domain" description="Inh N-terminal" evidence="1">
    <location>
        <begin position="124"/>
        <end position="175"/>
    </location>
</feature>
<dbReference type="GeneID" id="55632539"/>
<name>A0A1V0E6Q3_9CAUD</name>
<keyword evidence="3" id="KW-1185">Reference proteome</keyword>
<evidence type="ECO:0000313" key="3">
    <source>
        <dbReference type="Proteomes" id="UP000221691"/>
    </source>
</evidence>
<dbReference type="EMBL" id="KY652726">
    <property type="protein sequence ID" value="ARB12550.1"/>
    <property type="molecule type" value="Genomic_DNA"/>
</dbReference>
<reference evidence="2 3" key="1">
    <citation type="submission" date="2017-02" db="EMBL/GenBank/DDBJ databases">
        <title>Genome sequencing and assembly of Klebsiella pneumoniae phages.</title>
        <authorList>
            <person name="Labudda L."/>
            <person name="Strapagiel D."/>
            <person name="Karczewska-Golec J."/>
            <person name="Golec P."/>
        </authorList>
    </citation>
    <scope>NUCLEOTIDE SEQUENCE [LARGE SCALE GENOMIC DNA]</scope>
</reference>
<protein>
    <recommendedName>
        <fullName evidence="1">Inh N-terminal domain-containing protein</fullName>
    </recommendedName>
</protein>
<accession>A0A1V0E6Q3</accession>
<sequence length="177" mass="19584">MANQNYRIFPNKVELFKFFGAYIPELNISASSRLPLNGFVLGKQMKAFRSFMEFFQELADLSGLPVDAKTSTLRMGNFIVFFNGDITPPSEVKPVTVRPKAEETVVEQVVEDNTEIIETDSVDVKALLAEASALLDEADKKGSKDKLAEFAANKGVTLSKSKTFENMLADFESALKS</sequence>
<dbReference type="InterPro" id="IPR059054">
    <property type="entry name" value="Inh_N"/>
</dbReference>
<evidence type="ECO:0000259" key="1">
    <source>
        <dbReference type="Pfam" id="PF26097"/>
    </source>
</evidence>
<dbReference type="Pfam" id="PF26097">
    <property type="entry name" value="Phage_Inh_N"/>
    <property type="match status" value="1"/>
</dbReference>
<dbReference type="Proteomes" id="UP000221691">
    <property type="component" value="Segment"/>
</dbReference>
<organism evidence="2 3">
    <name type="scientific">Klebsiella phage vB_KpnM_BIS47</name>
    <dbReference type="NCBI Taxonomy" id="1907784"/>
    <lineage>
        <taxon>Viruses</taxon>
        <taxon>Duplodnaviria</taxon>
        <taxon>Heunggongvirae</taxon>
        <taxon>Uroviricota</taxon>
        <taxon>Caudoviricetes</taxon>
        <taxon>Vequintavirinae</taxon>
        <taxon>Mydovirus</taxon>
        <taxon>Mydovirus BIS47</taxon>
    </lineage>
</organism>
<gene>
    <name evidence="2" type="ORF">BIS47_46</name>
</gene>
<dbReference type="KEGG" id="vg:55632539"/>
<proteinExistence type="predicted"/>